<dbReference type="Proteomes" id="UP000192575">
    <property type="component" value="Unassembled WGS sequence"/>
</dbReference>
<accession>A0A1V9RCV6</accession>
<gene>
    <name evidence="1" type="ORF">B6U56_03190</name>
</gene>
<dbReference type="RefSeq" id="WP_081533973.1">
    <property type="nucleotide sequence ID" value="NZ_NBEF01000015.1"/>
</dbReference>
<dbReference type="EMBL" id="NBEF01000015">
    <property type="protein sequence ID" value="OQQ91052.1"/>
    <property type="molecule type" value="Genomic_DNA"/>
</dbReference>
<evidence type="ECO:0000313" key="2">
    <source>
        <dbReference type="Proteomes" id="UP000192575"/>
    </source>
</evidence>
<reference evidence="1 2" key="1">
    <citation type="submission" date="2017-03" db="EMBL/GenBank/DDBJ databases">
        <title>Phylogenomics and comparative genomics of Lactobacillus salivarius, a mammalian gut commensal.</title>
        <authorList>
            <person name="Harris H.M."/>
        </authorList>
    </citation>
    <scope>NUCLEOTIDE SEQUENCE [LARGE SCALE GENOMIC DNA]</scope>
    <source>
        <strain evidence="1 2">JCM 1047</strain>
    </source>
</reference>
<evidence type="ECO:0000313" key="1">
    <source>
        <dbReference type="EMBL" id="OQQ91052.1"/>
    </source>
</evidence>
<protein>
    <submittedName>
        <fullName evidence="1">Uncharacterized protein</fullName>
    </submittedName>
</protein>
<dbReference type="AlphaFoldDB" id="A0A1V9RCV6"/>
<proteinExistence type="predicted"/>
<sequence>MSNNCKALQKDIGYLYFSKTDYDFIKLHFPDIFAICEQYVSSREPDIELTVTDSQTDMIDNKVLMAIGSNATVPQGDPSPEAIELEAIWDRA</sequence>
<comment type="caution">
    <text evidence="1">The sequence shown here is derived from an EMBL/GenBank/DDBJ whole genome shotgun (WGS) entry which is preliminary data.</text>
</comment>
<name>A0A1V9RCV6_9LACO</name>
<organism evidence="1 2">
    <name type="scientific">Ligilactobacillus salivarius</name>
    <dbReference type="NCBI Taxonomy" id="1624"/>
    <lineage>
        <taxon>Bacteria</taxon>
        <taxon>Bacillati</taxon>
        <taxon>Bacillota</taxon>
        <taxon>Bacilli</taxon>
        <taxon>Lactobacillales</taxon>
        <taxon>Lactobacillaceae</taxon>
        <taxon>Ligilactobacillus</taxon>
    </lineage>
</organism>